<keyword evidence="3" id="KW-1185">Reference proteome</keyword>
<dbReference type="Pfam" id="PF12706">
    <property type="entry name" value="Lactamase_B_2"/>
    <property type="match status" value="1"/>
</dbReference>
<dbReference type="EMBL" id="BAABDQ010000018">
    <property type="protein sequence ID" value="GAA3579265.1"/>
    <property type="molecule type" value="Genomic_DNA"/>
</dbReference>
<proteinExistence type="predicted"/>
<dbReference type="InterPro" id="IPR001279">
    <property type="entry name" value="Metallo-B-lactamas"/>
</dbReference>
<dbReference type="SUPFAM" id="SSF56281">
    <property type="entry name" value="Metallo-hydrolase/oxidoreductase"/>
    <property type="match status" value="1"/>
</dbReference>
<dbReference type="Proteomes" id="UP001500630">
    <property type="component" value="Unassembled WGS sequence"/>
</dbReference>
<dbReference type="InterPro" id="IPR036866">
    <property type="entry name" value="RibonucZ/Hydroxyglut_hydro"/>
</dbReference>
<evidence type="ECO:0000313" key="3">
    <source>
        <dbReference type="Proteomes" id="UP001500630"/>
    </source>
</evidence>
<reference evidence="3" key="1">
    <citation type="journal article" date="2019" name="Int. J. Syst. Evol. Microbiol.">
        <title>The Global Catalogue of Microorganisms (GCM) 10K type strain sequencing project: providing services to taxonomists for standard genome sequencing and annotation.</title>
        <authorList>
            <consortium name="The Broad Institute Genomics Platform"/>
            <consortium name="The Broad Institute Genome Sequencing Center for Infectious Disease"/>
            <person name="Wu L."/>
            <person name="Ma J."/>
        </authorList>
    </citation>
    <scope>NUCLEOTIDE SEQUENCE [LARGE SCALE GENOMIC DNA]</scope>
    <source>
        <strain evidence="3">JCM 17326</strain>
    </source>
</reference>
<dbReference type="RefSeq" id="WP_345568688.1">
    <property type="nucleotide sequence ID" value="NZ_BAABDQ010000018.1"/>
</dbReference>
<name>A0ABP6Y8U4_9ACTN</name>
<dbReference type="Gene3D" id="3.60.15.10">
    <property type="entry name" value="Ribonuclease Z/Hydroxyacylglutathione hydrolase-like"/>
    <property type="match status" value="1"/>
</dbReference>
<evidence type="ECO:0000259" key="1">
    <source>
        <dbReference type="Pfam" id="PF12706"/>
    </source>
</evidence>
<dbReference type="PANTHER" id="PTHR43546">
    <property type="entry name" value="UPF0173 METAL-DEPENDENT HYDROLASE MJ1163-RELATED"/>
    <property type="match status" value="1"/>
</dbReference>
<gene>
    <name evidence="2" type="ORF">GCM10022419_070940</name>
</gene>
<dbReference type="InterPro" id="IPR050114">
    <property type="entry name" value="UPF0173_UPF0282_UlaG_hydrolase"/>
</dbReference>
<feature type="domain" description="Metallo-beta-lactamase" evidence="1">
    <location>
        <begin position="24"/>
        <end position="206"/>
    </location>
</feature>
<comment type="caution">
    <text evidence="2">The sequence shown here is derived from an EMBL/GenBank/DDBJ whole genome shotgun (WGS) entry which is preliminary data.</text>
</comment>
<sequence>MINATIAVTRVVNSCVLLELDGHAVLTDPWFTERWWLRRGEPLGLRIAELGPLTAIVVTNLATNHWDLRALRAFPGKEHTPLYVPTAGMARRARALGFQRAERVRWGDAREIAAGLSMRVVPSGRTLMWPNNAYVFATAGGRVFFGGEMGEVAPLERYRAEHSPVDLTLLPVNGLQARLGPRLVMDPARAVAGAAALGARVLVPVHDAHGHDPLSALFRTNGTAADAVALAGPDLRVVSLPTGERWQAEG</sequence>
<accession>A0ABP6Y8U4</accession>
<organism evidence="2 3">
    <name type="scientific">Nonomuraea rosea</name>
    <dbReference type="NCBI Taxonomy" id="638574"/>
    <lineage>
        <taxon>Bacteria</taxon>
        <taxon>Bacillati</taxon>
        <taxon>Actinomycetota</taxon>
        <taxon>Actinomycetes</taxon>
        <taxon>Streptosporangiales</taxon>
        <taxon>Streptosporangiaceae</taxon>
        <taxon>Nonomuraea</taxon>
    </lineage>
</organism>
<protein>
    <submittedName>
        <fullName evidence="2">MBL fold metallo-hydrolase</fullName>
    </submittedName>
</protein>
<evidence type="ECO:0000313" key="2">
    <source>
        <dbReference type="EMBL" id="GAA3579265.1"/>
    </source>
</evidence>